<sequence>MSYYDQLPNHVKNIINHFIPYKNDPPNFLFEYKIFLQDWKNQCNCKTWNGLEDDLNYDSHEIPFLQDAYFKHQLIRKYYNINYSLEKGITWKRNNYRRNTI</sequence>
<dbReference type="AlphaFoldDB" id="A0A6C0FBK3"/>
<protein>
    <submittedName>
        <fullName evidence="1">Uncharacterized protein</fullName>
    </submittedName>
</protein>
<organism evidence="1">
    <name type="scientific">viral metagenome</name>
    <dbReference type="NCBI Taxonomy" id="1070528"/>
    <lineage>
        <taxon>unclassified sequences</taxon>
        <taxon>metagenomes</taxon>
        <taxon>organismal metagenomes</taxon>
    </lineage>
</organism>
<dbReference type="EMBL" id="MN738822">
    <property type="protein sequence ID" value="QHT37929.1"/>
    <property type="molecule type" value="Genomic_DNA"/>
</dbReference>
<reference evidence="1" key="1">
    <citation type="journal article" date="2020" name="Nature">
        <title>Giant virus diversity and host interactions through global metagenomics.</title>
        <authorList>
            <person name="Schulz F."/>
            <person name="Roux S."/>
            <person name="Paez-Espino D."/>
            <person name="Jungbluth S."/>
            <person name="Walsh D.A."/>
            <person name="Denef V.J."/>
            <person name="McMahon K.D."/>
            <person name="Konstantinidis K.T."/>
            <person name="Eloe-Fadrosh E.A."/>
            <person name="Kyrpides N.C."/>
            <person name="Woyke T."/>
        </authorList>
    </citation>
    <scope>NUCLEOTIDE SEQUENCE</scope>
    <source>
        <strain evidence="1">GVMAG-S-ERX556049-19</strain>
    </source>
</reference>
<accession>A0A6C0FBK3</accession>
<evidence type="ECO:0000313" key="1">
    <source>
        <dbReference type="EMBL" id="QHT37929.1"/>
    </source>
</evidence>
<proteinExistence type="predicted"/>
<name>A0A6C0FBK3_9ZZZZ</name>